<accession>A0A9W8NBB9</accession>
<dbReference type="InterPro" id="IPR053008">
    <property type="entry name" value="Phomopsin_biosynth_assoc"/>
</dbReference>
<dbReference type="VEuPathDB" id="FungiDB:F4678DRAFT_414004"/>
<sequence>MWFSTKSSPLKSTFYHRLSSEGEESRVHREDVGTPSLSSQRSAWRDMTTYSFIIILSISLVILSILHLKLIRESSPPPRLTCGNSVEEAQQAGCSFDRLTKSWLHPGCPRPYDEDFVKYPSRHNMSEWRYWTDLTLSKEITDEDIAAGADRPQEETRWIGTARMHLVHCAFGLMRRSDALHDGKRLDYATRPLSHTKHCIKLLLESAMLAPGIDKPIVSGTAILGAC</sequence>
<evidence type="ECO:0000313" key="3">
    <source>
        <dbReference type="Proteomes" id="UP001148614"/>
    </source>
</evidence>
<dbReference type="EMBL" id="JANPWZ010001324">
    <property type="protein sequence ID" value="KAJ3566719.1"/>
    <property type="molecule type" value="Genomic_DNA"/>
</dbReference>
<keyword evidence="1" id="KW-0472">Membrane</keyword>
<reference evidence="2" key="1">
    <citation type="submission" date="2022-07" db="EMBL/GenBank/DDBJ databases">
        <title>Genome Sequence of Xylaria arbuscula.</title>
        <authorList>
            <person name="Buettner E."/>
        </authorList>
    </citation>
    <scope>NUCLEOTIDE SEQUENCE</scope>
    <source>
        <strain evidence="2">VT107</strain>
    </source>
</reference>
<comment type="caution">
    <text evidence="2">The sequence shown here is derived from an EMBL/GenBank/DDBJ whole genome shotgun (WGS) entry which is preliminary data.</text>
</comment>
<proteinExistence type="predicted"/>
<keyword evidence="3" id="KW-1185">Reference proteome</keyword>
<organism evidence="2 3">
    <name type="scientific">Xylaria arbuscula</name>
    <dbReference type="NCBI Taxonomy" id="114810"/>
    <lineage>
        <taxon>Eukaryota</taxon>
        <taxon>Fungi</taxon>
        <taxon>Dikarya</taxon>
        <taxon>Ascomycota</taxon>
        <taxon>Pezizomycotina</taxon>
        <taxon>Sordariomycetes</taxon>
        <taxon>Xylariomycetidae</taxon>
        <taxon>Xylariales</taxon>
        <taxon>Xylariaceae</taxon>
        <taxon>Xylaria</taxon>
    </lineage>
</organism>
<evidence type="ECO:0000313" key="2">
    <source>
        <dbReference type="EMBL" id="KAJ3566719.1"/>
    </source>
</evidence>
<dbReference type="PANTHER" id="PTHR35896">
    <property type="entry name" value="IG-LIKE DOMAIN-CONTAINING PROTEIN"/>
    <property type="match status" value="1"/>
</dbReference>
<keyword evidence="1" id="KW-0812">Transmembrane</keyword>
<feature type="transmembrane region" description="Helical" evidence="1">
    <location>
        <begin position="50"/>
        <end position="71"/>
    </location>
</feature>
<evidence type="ECO:0000256" key="1">
    <source>
        <dbReference type="SAM" id="Phobius"/>
    </source>
</evidence>
<dbReference type="Proteomes" id="UP001148614">
    <property type="component" value="Unassembled WGS sequence"/>
</dbReference>
<keyword evidence="1" id="KW-1133">Transmembrane helix</keyword>
<name>A0A9W8NBB9_9PEZI</name>
<gene>
    <name evidence="2" type="ORF">NPX13_g7030</name>
</gene>
<dbReference type="AlphaFoldDB" id="A0A9W8NBB9"/>
<protein>
    <submittedName>
        <fullName evidence="2">Uncharacterized protein</fullName>
    </submittedName>
</protein>
<dbReference type="PANTHER" id="PTHR35896:SF3">
    <property type="entry name" value="MAJOR FACILITATOR SUPERFAMILY TRANSPORTER"/>
    <property type="match status" value="1"/>
</dbReference>